<name>A0ABS1WXR0_9GAMM</name>
<accession>A0ABS1WXR0</accession>
<organism evidence="1 2">
    <name type="scientific">Steroidobacter gossypii</name>
    <dbReference type="NCBI Taxonomy" id="2805490"/>
    <lineage>
        <taxon>Bacteria</taxon>
        <taxon>Pseudomonadati</taxon>
        <taxon>Pseudomonadota</taxon>
        <taxon>Gammaproteobacteria</taxon>
        <taxon>Steroidobacterales</taxon>
        <taxon>Steroidobacteraceae</taxon>
        <taxon>Steroidobacter</taxon>
    </lineage>
</organism>
<comment type="caution">
    <text evidence="1">The sequence shown here is derived from an EMBL/GenBank/DDBJ whole genome shotgun (WGS) entry which is preliminary data.</text>
</comment>
<reference evidence="1 2" key="1">
    <citation type="journal article" date="2021" name="Int. J. Syst. Evol. Microbiol.">
        <title>Steroidobacter gossypii sp. nov., isolated from soil of cotton cropping field.</title>
        <authorList>
            <person name="Huang R."/>
            <person name="Yang S."/>
            <person name="Zhen C."/>
            <person name="Liu W."/>
        </authorList>
    </citation>
    <scope>NUCLEOTIDE SEQUENCE [LARGE SCALE GENOMIC DNA]</scope>
    <source>
        <strain evidence="1 2">S1-65</strain>
    </source>
</reference>
<keyword evidence="2" id="KW-1185">Reference proteome</keyword>
<dbReference type="RefSeq" id="WP_218042796.1">
    <property type="nucleotide sequence ID" value="NZ_JAEVLS010000002.1"/>
</dbReference>
<protein>
    <submittedName>
        <fullName evidence="1">Uncharacterized protein</fullName>
    </submittedName>
</protein>
<sequence>MPLDPQSNPELVKQTFLARLPPRYRDQTWQMEEARLQKLARDGVLRLSRADLRGLGQELRGGVQLVYRLEHAGDPSEAGQDQPRLMFIPAESTAPELLSSLANDSVGDIWVFDDELFLVRYAPARKHIHRVFVVSELTRPRLGPGAPIGATERCTLQYKNDRQQRK</sequence>
<gene>
    <name evidence="1" type="ORF">JM946_13485</name>
</gene>
<evidence type="ECO:0000313" key="1">
    <source>
        <dbReference type="EMBL" id="MBM0105748.1"/>
    </source>
</evidence>
<dbReference type="EMBL" id="JAEVLS010000002">
    <property type="protein sequence ID" value="MBM0105748.1"/>
    <property type="molecule type" value="Genomic_DNA"/>
</dbReference>
<proteinExistence type="predicted"/>
<dbReference type="Proteomes" id="UP000661077">
    <property type="component" value="Unassembled WGS sequence"/>
</dbReference>
<evidence type="ECO:0000313" key="2">
    <source>
        <dbReference type="Proteomes" id="UP000661077"/>
    </source>
</evidence>